<dbReference type="Pfam" id="PF00550">
    <property type="entry name" value="PP-binding"/>
    <property type="match status" value="2"/>
</dbReference>
<keyword evidence="4" id="KW-0436">Ligase</keyword>
<evidence type="ECO:0000256" key="2">
    <source>
        <dbReference type="ARBA" id="ARBA00022450"/>
    </source>
</evidence>
<sequence>MDNHNFADDTTIKYLPLSYSQQNIWNLEMANPGVPINNICTVLRIEGNFNAELLQQCITFAYEAFSTLRTRITLQEHNPVQYIDPEIPKTAPFLDFSKTNQEGASIWDVSVAREHITLCDSPLCQMIIFKLSENTGGILTKIHHIIADAWSQTLVTNQIIHNYFRLLQNEAPDCTSMPEYAVHIQTELDYLTSRRSDKDRAYWQEMLTDIPPAFTKEYQYAHISPVGIRKSYSLSNRSNRMIGSFCAQNKVSPFAVFYMVLAIYLKRIKGQTRFCIGVPTVNRINYQEKQTAGMFVNTLPFVNELDDSISFQEFNEKLKNDWFKLLYHQRFPFSEIKKTITAKDNDLAASQLFSIALSYQNTQIHHLRGAQVTLEGRWLYSGYQAESLCVHLSSRDADNRFLVDYDYLTQIFSEEEIDTLHHHLMQILHSALMNPDIPIADLSVISEEEEEHLIFDFNQTDAWYPKESTLRDVLRDKALTMPDRAAIICCGRRTTYGELYQDALTIARNLLTAVPDGNETIALLMERSESLFKAMCAVAISGNAWLLLDITMPKNRLLELLAESGAAYCITEEGEEMDTRIPQNSIRSLLVHPANQAADFAIDNMPAITSDSLAYLVYTSGSTGKPKAVQICQYSVMNLANNMAPLYPKGAVLSICNVSFDAFLLESMSALLNGRTIVFTSQEEMNHPASLAKLIERFDVGFLSMTPSRLKSYLKEPAFLSAMNRIETIICGGESLSPEIYQILRSCTLARLYNQYGPSEATVAVSHSVVSGNEMITIGKPMANCRIYILDDSMRPLPIGSAGELYIGGTCLAAGYLNAPELTAQKFVADPYLPGERLYRTGDLGYWNSRGEIVFQGRIDSQLKILGHRVEPAEIEEQLQNHPLVKNVAVRAFDHHLIAYFTSDQNLSGEDLLAFASSYLPHYLLPVLAVKLPEIPLTANGKTDYNNLQKPELPDEHESPADEIEEKLLEIWRRLLSNEQLGIHTNYFLSGGDSLNAVAMLTEVEAVFSKLPKISDLYANNTIRRFGNFLRGEPVAVSPRQGKIPPAPNRSTYPLTAAQKNFYVLQQLDNTGISYHMPGVFRVSTPIDADRLEAALLQLIADDEMLRTGFEIEGMNVVSRIHSEAEFHLERRSHNNPHEALEEFVRPFELAVPPLFRVMLLETEAREQYLLFDMHHIISDGISSALTLSRLDQYYRNEIPAPAAVRYRDYAWWMEQQPKEWLLEQREYWKNRLQGSVPQWTMPTDRPRPKEFLGEGDKVVFSMPQNILVPFEAFCKTHQVTPYMLLLSVYALMLSKFAGNENLIIGSPVSGRRHMELSELTGVFVNTLPVLLNPSSDKNFMAYLKEVKQDVLDMLEHQDLSLEEIVNLAQTEERRGSQALYHALFSLAPVNPSEFSLGDAHLEMVPSDIHAAKVELHLETIHTHDGYRFTLEYAKNIFDRITMEFYSRSYLHILETMLIHPDMPLSEVSPTAPVDQLQLLEIPNQMRMPYDAAMVDQMIDRYALLSPQSTAVCWGENSSYTFAQLKQRSDALAVYLIREGVLHGDVVAFMPKRDGDMPVTMLGILKAGAAYLPVDPDFPSERISYMLENAKARLLLLGDSVTPPDISACPVLPLNFTLDDHWTPELKRTPEDVLNVIYTSGSTGKPKGVMMLHKAISNLSGTVTPLLGENGSPVLCASNCVFDVFTTETLLALANGRCISIADEEEMLLPWKLADRIIKDQGKIIQMTPSRLQMCLGDSAFCESLKEAEIIILLGEPWTLSLRDKIRELTNARIYNIYGPTETSVHNCLGNVTVSESIHIGKPIGNCRYYLLDENRRPLPPTAVGEIYIAGECLAAGYINREDLTNQVFVPDLLCANQRMYKTGDLGRLRADGNWQCLGRVDNQLKLNGHRIEPEEIASQIIQSRFASEAAVVPVKNNDMVQSLRGFLVPANQFTEEKLRDYLMEQLPDYMIPSVFIPLSALPRTASGKLDIRQLMEMEPPKENIPKRQPLANPQEALLQSVWEEALGKKPDWNVSFFKQGGTSLTAIMVLSQYYKNHIDFSLNDFYSCPTLTGQIDKITGSSNQIHPETAATVETEAESERLARFLPDNNKAVPKSRITLLTGATGYLGAHLLYELLGTGIEKLICLVRTGGEKKLKEVISSYFGESFYSFVSRRIEIVNGDITLKHFGISAPEYERLTDRVDMVIHCAADVRHYAPNDELALTNTFGTENCIAFARDAAAALIHISTISVAGEYIMDAPGLPVFYSERDLDMGQNWMDNPYTKSKILAEAAVAEAIEDGVNARIFRVGRLVSRAKDGVFQLNPDSNAFYRIIRGLLILKKIPREFDRVFMEMTSVDLCAEAIVKLLYQPGTAFHVINPQESALRDILKSCCDMELAKREEFEELLRDQAAQNSSPFIQAVAEAYFSGTAFHTQIQIQARDTAYQLQQLGFTWPQPDLTKISRCFDCTRKEE</sequence>
<dbReference type="InterPro" id="IPR036291">
    <property type="entry name" value="NAD(P)-bd_dom_sf"/>
</dbReference>
<dbReference type="InterPro" id="IPR042099">
    <property type="entry name" value="ANL_N_sf"/>
</dbReference>
<dbReference type="GO" id="GO:0031177">
    <property type="term" value="F:phosphopantetheine binding"/>
    <property type="evidence" value="ECO:0007669"/>
    <property type="project" value="TreeGrafter"/>
</dbReference>
<dbReference type="Gene3D" id="3.40.50.12780">
    <property type="entry name" value="N-terminal domain of ligase-like"/>
    <property type="match status" value="1"/>
</dbReference>
<dbReference type="Proteomes" id="UP000306509">
    <property type="component" value="Unassembled WGS sequence"/>
</dbReference>
<dbReference type="InterPro" id="IPR009081">
    <property type="entry name" value="PP-bd_ACP"/>
</dbReference>
<dbReference type="PROSITE" id="PS00455">
    <property type="entry name" value="AMP_BINDING"/>
    <property type="match status" value="2"/>
</dbReference>
<dbReference type="SUPFAM" id="SSF47336">
    <property type="entry name" value="ACP-like"/>
    <property type="match status" value="2"/>
</dbReference>
<gene>
    <name evidence="7" type="primary">srfAA</name>
    <name evidence="7" type="ORF">DSM106044_05111</name>
</gene>
<dbReference type="Gene3D" id="2.30.38.10">
    <property type="entry name" value="Luciferase, Domain 3"/>
    <property type="match status" value="1"/>
</dbReference>
<dbReference type="STRING" id="180332.GCA_000797495_00783"/>
<evidence type="ECO:0000256" key="3">
    <source>
        <dbReference type="ARBA" id="ARBA00022553"/>
    </source>
</evidence>
<dbReference type="RefSeq" id="WP_243133116.1">
    <property type="nucleotide sequence ID" value="NZ_QGQD01000105.1"/>
</dbReference>
<dbReference type="GO" id="GO:0005737">
    <property type="term" value="C:cytoplasm"/>
    <property type="evidence" value="ECO:0007669"/>
    <property type="project" value="TreeGrafter"/>
</dbReference>
<dbReference type="Gene3D" id="3.30.559.10">
    <property type="entry name" value="Chloramphenicol acetyltransferase-like domain"/>
    <property type="match status" value="2"/>
</dbReference>
<evidence type="ECO:0000313" key="7">
    <source>
        <dbReference type="EMBL" id="TLC98050.1"/>
    </source>
</evidence>
<keyword evidence="8" id="KW-1185">Reference proteome</keyword>
<dbReference type="GO" id="GO:0016874">
    <property type="term" value="F:ligase activity"/>
    <property type="evidence" value="ECO:0007669"/>
    <property type="project" value="UniProtKB-KW"/>
</dbReference>
<evidence type="ECO:0000259" key="6">
    <source>
        <dbReference type="PROSITE" id="PS50075"/>
    </source>
</evidence>
<dbReference type="InterPro" id="IPR036736">
    <property type="entry name" value="ACP-like_sf"/>
</dbReference>
<organism evidence="7 8">
    <name type="scientific">Robinsoniella peoriensis</name>
    <dbReference type="NCBI Taxonomy" id="180332"/>
    <lineage>
        <taxon>Bacteria</taxon>
        <taxon>Bacillati</taxon>
        <taxon>Bacillota</taxon>
        <taxon>Clostridia</taxon>
        <taxon>Lachnospirales</taxon>
        <taxon>Lachnospiraceae</taxon>
        <taxon>Robinsoniella</taxon>
    </lineage>
</organism>
<evidence type="ECO:0000256" key="4">
    <source>
        <dbReference type="ARBA" id="ARBA00022598"/>
    </source>
</evidence>
<dbReference type="SUPFAM" id="SSF56801">
    <property type="entry name" value="Acetyl-CoA synthetase-like"/>
    <property type="match status" value="2"/>
</dbReference>
<dbReference type="Pfam" id="PF00501">
    <property type="entry name" value="AMP-binding"/>
    <property type="match status" value="2"/>
</dbReference>
<dbReference type="CDD" id="cd19531">
    <property type="entry name" value="LCL_NRPS-like"/>
    <property type="match status" value="1"/>
</dbReference>
<dbReference type="SUPFAM" id="SSF51735">
    <property type="entry name" value="NAD(P)-binding Rossmann-fold domains"/>
    <property type="match status" value="1"/>
</dbReference>
<dbReference type="InterPro" id="IPR045851">
    <property type="entry name" value="AMP-bd_C_sf"/>
</dbReference>
<name>A0A4U8Q0A8_9FIRM</name>
<reference evidence="7 8" key="1">
    <citation type="journal article" date="2019" name="Anaerobe">
        <title>Detection of Robinsoniella peoriensis in multiple bone samples of a trauma patient.</title>
        <authorList>
            <person name="Schrottner P."/>
            <person name="Hartwich K."/>
            <person name="Bunk B."/>
            <person name="Schober I."/>
            <person name="Helbig S."/>
            <person name="Rudolph W.W."/>
            <person name="Gunzer F."/>
        </authorList>
    </citation>
    <scope>NUCLEOTIDE SEQUENCE [LARGE SCALE GENOMIC DNA]</scope>
    <source>
        <strain evidence="7 8">DSM 106044</strain>
    </source>
</reference>
<evidence type="ECO:0000313" key="8">
    <source>
        <dbReference type="Proteomes" id="UP000306509"/>
    </source>
</evidence>
<dbReference type="EMBL" id="QGQD01000105">
    <property type="protein sequence ID" value="TLC98050.1"/>
    <property type="molecule type" value="Genomic_DNA"/>
</dbReference>
<comment type="caution">
    <text evidence="7">The sequence shown here is derived from an EMBL/GenBank/DDBJ whole genome shotgun (WGS) entry which is preliminary data.</text>
</comment>
<protein>
    <submittedName>
        <fullName evidence="7">Surfactin synthase subunit 1</fullName>
    </submittedName>
</protein>
<dbReference type="InterPro" id="IPR023213">
    <property type="entry name" value="CAT-like_dom_sf"/>
</dbReference>
<dbReference type="SUPFAM" id="SSF52777">
    <property type="entry name" value="CoA-dependent acyltransferases"/>
    <property type="match status" value="4"/>
</dbReference>
<dbReference type="InterPro" id="IPR010071">
    <property type="entry name" value="AA_adenyl_dom"/>
</dbReference>
<keyword evidence="2" id="KW-0596">Phosphopantetheine</keyword>
<dbReference type="InterPro" id="IPR001242">
    <property type="entry name" value="Condensation_dom"/>
</dbReference>
<dbReference type="InterPro" id="IPR000873">
    <property type="entry name" value="AMP-dep_synth/lig_dom"/>
</dbReference>
<dbReference type="PROSITE" id="PS50075">
    <property type="entry name" value="CARRIER"/>
    <property type="match status" value="1"/>
</dbReference>
<dbReference type="Pfam" id="PF07993">
    <property type="entry name" value="NAD_binding_4"/>
    <property type="match status" value="1"/>
</dbReference>
<comment type="cofactor">
    <cofactor evidence="1">
        <name>pantetheine 4'-phosphate</name>
        <dbReference type="ChEBI" id="CHEBI:47942"/>
    </cofactor>
</comment>
<dbReference type="InterPro" id="IPR025110">
    <property type="entry name" value="AMP-bd_C"/>
</dbReference>
<dbReference type="Gene3D" id="3.30.300.30">
    <property type="match status" value="2"/>
</dbReference>
<keyword evidence="3" id="KW-0597">Phosphoprotein</keyword>
<dbReference type="Gene3D" id="1.10.1200.10">
    <property type="entry name" value="ACP-like"/>
    <property type="match status" value="2"/>
</dbReference>
<accession>A0A4U8Q0A8</accession>
<dbReference type="PROSITE" id="PS00012">
    <property type="entry name" value="PHOSPHOPANTETHEINE"/>
    <property type="match status" value="1"/>
</dbReference>
<dbReference type="NCBIfam" id="TIGR01733">
    <property type="entry name" value="AA-adenyl-dom"/>
    <property type="match status" value="2"/>
</dbReference>
<dbReference type="PANTHER" id="PTHR45527:SF1">
    <property type="entry name" value="FATTY ACID SYNTHASE"/>
    <property type="match status" value="1"/>
</dbReference>
<dbReference type="InterPro" id="IPR013120">
    <property type="entry name" value="FAR_NAD-bd"/>
</dbReference>
<keyword evidence="5" id="KW-0045">Antibiotic biosynthesis</keyword>
<dbReference type="GO" id="GO:0008610">
    <property type="term" value="P:lipid biosynthetic process"/>
    <property type="evidence" value="ECO:0007669"/>
    <property type="project" value="UniProtKB-ARBA"/>
</dbReference>
<evidence type="ECO:0000256" key="1">
    <source>
        <dbReference type="ARBA" id="ARBA00001957"/>
    </source>
</evidence>
<evidence type="ECO:0000256" key="5">
    <source>
        <dbReference type="ARBA" id="ARBA00023194"/>
    </source>
</evidence>
<dbReference type="Pfam" id="PF00668">
    <property type="entry name" value="Condensation"/>
    <property type="match status" value="2"/>
</dbReference>
<dbReference type="GO" id="GO:0044550">
    <property type="term" value="P:secondary metabolite biosynthetic process"/>
    <property type="evidence" value="ECO:0007669"/>
    <property type="project" value="TreeGrafter"/>
</dbReference>
<dbReference type="Gene3D" id="3.30.559.30">
    <property type="entry name" value="Nonribosomal peptide synthetase, condensation domain"/>
    <property type="match status" value="2"/>
</dbReference>
<dbReference type="GO" id="GO:0017000">
    <property type="term" value="P:antibiotic biosynthetic process"/>
    <property type="evidence" value="ECO:0007669"/>
    <property type="project" value="UniProtKB-KW"/>
</dbReference>
<dbReference type="CDD" id="cd05930">
    <property type="entry name" value="A_NRPS"/>
    <property type="match status" value="2"/>
</dbReference>
<dbReference type="InterPro" id="IPR020845">
    <property type="entry name" value="AMP-binding_CS"/>
</dbReference>
<dbReference type="Gene3D" id="3.40.50.720">
    <property type="entry name" value="NAD(P)-binding Rossmann-like Domain"/>
    <property type="match status" value="1"/>
</dbReference>
<dbReference type="Pfam" id="PF13193">
    <property type="entry name" value="AMP-binding_C"/>
    <property type="match status" value="1"/>
</dbReference>
<dbReference type="NCBIfam" id="NF003417">
    <property type="entry name" value="PRK04813.1"/>
    <property type="match status" value="2"/>
</dbReference>
<dbReference type="PANTHER" id="PTHR45527">
    <property type="entry name" value="NONRIBOSOMAL PEPTIDE SYNTHETASE"/>
    <property type="match status" value="1"/>
</dbReference>
<proteinExistence type="predicted"/>
<dbReference type="GO" id="GO:0043041">
    <property type="term" value="P:amino acid activation for nonribosomal peptide biosynthetic process"/>
    <property type="evidence" value="ECO:0007669"/>
    <property type="project" value="TreeGrafter"/>
</dbReference>
<dbReference type="InterPro" id="IPR006162">
    <property type="entry name" value="Ppantetheine_attach_site"/>
</dbReference>
<dbReference type="Gene3D" id="3.40.50.980">
    <property type="match status" value="2"/>
</dbReference>
<feature type="domain" description="Carrier" evidence="6">
    <location>
        <begin position="959"/>
        <end position="1034"/>
    </location>
</feature>